<accession>A0ABV0MGN0</accession>
<protein>
    <recommendedName>
        <fullName evidence="5">SEC63 domain-containing protein</fullName>
    </recommendedName>
</protein>
<gene>
    <name evidence="6" type="ORF">GOODEAATRI_010366</name>
</gene>
<evidence type="ECO:0000256" key="3">
    <source>
        <dbReference type="ARBA" id="ARBA00022806"/>
    </source>
</evidence>
<evidence type="ECO:0000256" key="1">
    <source>
        <dbReference type="ARBA" id="ARBA00022741"/>
    </source>
</evidence>
<dbReference type="SMART" id="SM00973">
    <property type="entry name" value="Sec63"/>
    <property type="match status" value="1"/>
</dbReference>
<dbReference type="PANTHER" id="PTHR47961:SF4">
    <property type="entry name" value="ACTIVATING SIGNAL COINTEGRATOR 1 COMPLEX SUBUNIT 3"/>
    <property type="match status" value="1"/>
</dbReference>
<dbReference type="InterPro" id="IPR050474">
    <property type="entry name" value="Hel308_SKI2-like"/>
</dbReference>
<dbReference type="SUPFAM" id="SSF158702">
    <property type="entry name" value="Sec63 N-terminal domain-like"/>
    <property type="match status" value="1"/>
</dbReference>
<dbReference type="InterPro" id="IPR014756">
    <property type="entry name" value="Ig_E-set"/>
</dbReference>
<dbReference type="Proteomes" id="UP001476798">
    <property type="component" value="Unassembled WGS sequence"/>
</dbReference>
<dbReference type="PANTHER" id="PTHR47961">
    <property type="entry name" value="DNA POLYMERASE THETA, PUTATIVE (AFU_ORTHOLOGUE AFUA_1G05260)-RELATED"/>
    <property type="match status" value="1"/>
</dbReference>
<keyword evidence="1" id="KW-0547">Nucleotide-binding</keyword>
<reference evidence="6 7" key="1">
    <citation type="submission" date="2021-06" db="EMBL/GenBank/DDBJ databases">
        <authorList>
            <person name="Palmer J.M."/>
        </authorList>
    </citation>
    <scope>NUCLEOTIDE SEQUENCE [LARGE SCALE GENOMIC DNA]</scope>
    <source>
        <strain evidence="6 7">GA_2019</strain>
        <tissue evidence="6">Muscle</tissue>
    </source>
</reference>
<organism evidence="6 7">
    <name type="scientific">Goodea atripinnis</name>
    <dbReference type="NCBI Taxonomy" id="208336"/>
    <lineage>
        <taxon>Eukaryota</taxon>
        <taxon>Metazoa</taxon>
        <taxon>Chordata</taxon>
        <taxon>Craniata</taxon>
        <taxon>Vertebrata</taxon>
        <taxon>Euteleostomi</taxon>
        <taxon>Actinopterygii</taxon>
        <taxon>Neopterygii</taxon>
        <taxon>Teleostei</taxon>
        <taxon>Neoteleostei</taxon>
        <taxon>Acanthomorphata</taxon>
        <taxon>Ovalentaria</taxon>
        <taxon>Atherinomorphae</taxon>
        <taxon>Cyprinodontiformes</taxon>
        <taxon>Goodeidae</taxon>
        <taxon>Goodea</taxon>
    </lineage>
</organism>
<dbReference type="Gene3D" id="3.40.50.300">
    <property type="entry name" value="P-loop containing nucleotide triphosphate hydrolases"/>
    <property type="match status" value="1"/>
</dbReference>
<evidence type="ECO:0000313" key="6">
    <source>
        <dbReference type="EMBL" id="MEQ2158253.1"/>
    </source>
</evidence>
<sequence length="356" mass="40663">TERFALRFLRIYAERPPGCSFAMRRCAGALFEIALRKRWPAMTYRLLKLCKVIDKRLWDFAHPLRQFPNLSHVILNRLEEKRLTVDKLKEMKKDEIGKNIMPLTPVVILRSLLLAVVFTGHMLHHVNIGLTVKQCVHQIPAFTMEASTQPITRSVLRVRLIITPDFRWNDQVHGSVGEPWWLWVEDPINDHIYHSEYFLLQKKQPLPVTALGNREFESLYKFTHFNPIQTQIFHTLYHTDTNVLLGAPTGSGKTIAAELAMFRVFNKYPSSKVSEDRGPVLEVIVSRTNFISSHTSKSVRVVGLSTALANARDLADWLGIRQVISVYSIIITPNLSQPDQSSKFTCLGSSETDCAS</sequence>
<evidence type="ECO:0000256" key="2">
    <source>
        <dbReference type="ARBA" id="ARBA00022801"/>
    </source>
</evidence>
<keyword evidence="7" id="KW-1185">Reference proteome</keyword>
<dbReference type="SUPFAM" id="SSF52540">
    <property type="entry name" value="P-loop containing nucleoside triphosphate hydrolases"/>
    <property type="match status" value="1"/>
</dbReference>
<dbReference type="Pfam" id="PF02889">
    <property type="entry name" value="Sec63"/>
    <property type="match status" value="1"/>
</dbReference>
<dbReference type="SUPFAM" id="SSF81296">
    <property type="entry name" value="E set domains"/>
    <property type="match status" value="1"/>
</dbReference>
<dbReference type="Pfam" id="PF00270">
    <property type="entry name" value="DEAD"/>
    <property type="match status" value="1"/>
</dbReference>
<keyword evidence="2" id="KW-0378">Hydrolase</keyword>
<dbReference type="EMBL" id="JAHRIO010000604">
    <property type="protein sequence ID" value="MEQ2158253.1"/>
    <property type="molecule type" value="Genomic_DNA"/>
</dbReference>
<dbReference type="Gene3D" id="1.10.150.20">
    <property type="entry name" value="5' to 3' exonuclease, C-terminal subdomain"/>
    <property type="match status" value="1"/>
</dbReference>
<evidence type="ECO:0000259" key="5">
    <source>
        <dbReference type="SMART" id="SM00973"/>
    </source>
</evidence>
<evidence type="ECO:0000256" key="4">
    <source>
        <dbReference type="ARBA" id="ARBA00022840"/>
    </source>
</evidence>
<comment type="caution">
    <text evidence="6">The sequence shown here is derived from an EMBL/GenBank/DDBJ whole genome shotgun (WGS) entry which is preliminary data.</text>
</comment>
<dbReference type="InterPro" id="IPR004179">
    <property type="entry name" value="Sec63-dom"/>
</dbReference>
<keyword evidence="3" id="KW-0347">Helicase</keyword>
<dbReference type="InterPro" id="IPR035892">
    <property type="entry name" value="C2_domain_sf"/>
</dbReference>
<dbReference type="InterPro" id="IPR011545">
    <property type="entry name" value="DEAD/DEAH_box_helicase_dom"/>
</dbReference>
<keyword evidence="4" id="KW-0067">ATP-binding</keyword>
<feature type="non-terminal residue" evidence="6">
    <location>
        <position position="1"/>
    </location>
</feature>
<evidence type="ECO:0000313" key="7">
    <source>
        <dbReference type="Proteomes" id="UP001476798"/>
    </source>
</evidence>
<proteinExistence type="predicted"/>
<name>A0ABV0MGN0_9TELE</name>
<dbReference type="Gene3D" id="2.60.40.150">
    <property type="entry name" value="C2 domain"/>
    <property type="match status" value="1"/>
</dbReference>
<dbReference type="InterPro" id="IPR027417">
    <property type="entry name" value="P-loop_NTPase"/>
</dbReference>
<feature type="domain" description="SEC63" evidence="5">
    <location>
        <begin position="1"/>
        <end position="243"/>
    </location>
</feature>